<dbReference type="GO" id="GO:0004867">
    <property type="term" value="F:serine-type endopeptidase inhibitor activity"/>
    <property type="evidence" value="ECO:0007669"/>
    <property type="project" value="TreeGrafter"/>
</dbReference>
<dbReference type="GO" id="GO:0005615">
    <property type="term" value="C:extracellular space"/>
    <property type="evidence" value="ECO:0007669"/>
    <property type="project" value="TreeGrafter"/>
</dbReference>
<dbReference type="PANTHER" id="PTHR19441:SF98">
    <property type="entry name" value="WAP DOMAIN-CONTAINING PROTEIN"/>
    <property type="match status" value="1"/>
</dbReference>
<reference evidence="3" key="1">
    <citation type="submission" date="2025-08" db="UniProtKB">
        <authorList>
            <consortium name="Ensembl"/>
        </authorList>
    </citation>
    <scope>IDENTIFICATION</scope>
</reference>
<dbReference type="PANTHER" id="PTHR19441">
    <property type="entry name" value="WHEY ACDIC PROTEIN WAP"/>
    <property type="match status" value="1"/>
</dbReference>
<reference evidence="3" key="2">
    <citation type="submission" date="2025-09" db="UniProtKB">
        <authorList>
            <consortium name="Ensembl"/>
        </authorList>
    </citation>
    <scope>IDENTIFICATION</scope>
</reference>
<proteinExistence type="predicted"/>
<evidence type="ECO:0000256" key="1">
    <source>
        <dbReference type="SAM" id="MobiDB-lite"/>
    </source>
</evidence>
<dbReference type="Ensembl" id="ENSAZOT00000022079.1">
    <property type="protein sequence ID" value="ENSAZOP00000020553.1"/>
    <property type="gene ID" value="ENSAZOG00000013319.1"/>
</dbReference>
<keyword evidence="4" id="KW-1185">Reference proteome</keyword>
<feature type="compositionally biased region" description="Pro residues" evidence="1">
    <location>
        <begin position="243"/>
        <end position="255"/>
    </location>
</feature>
<feature type="compositionally biased region" description="Low complexity" evidence="1">
    <location>
        <begin position="163"/>
        <end position="176"/>
    </location>
</feature>
<accession>A0A8B9VCZ3</accession>
<dbReference type="InterPro" id="IPR050514">
    <property type="entry name" value="WAP_four-disulfide_core"/>
</dbReference>
<evidence type="ECO:0000259" key="2">
    <source>
        <dbReference type="PROSITE" id="PS51390"/>
    </source>
</evidence>
<protein>
    <recommendedName>
        <fullName evidence="2">WAP domain-containing protein</fullName>
    </recommendedName>
</protein>
<evidence type="ECO:0000313" key="4">
    <source>
        <dbReference type="Proteomes" id="UP000694549"/>
    </source>
</evidence>
<dbReference type="Pfam" id="PF00095">
    <property type="entry name" value="WAP"/>
    <property type="match status" value="4"/>
</dbReference>
<dbReference type="Proteomes" id="UP000694549">
    <property type="component" value="Unplaced"/>
</dbReference>
<dbReference type="InterPro" id="IPR008197">
    <property type="entry name" value="WAP_dom"/>
</dbReference>
<evidence type="ECO:0000313" key="3">
    <source>
        <dbReference type="Ensembl" id="ENSAZOP00000020553.1"/>
    </source>
</evidence>
<dbReference type="PRINTS" id="PR00003">
    <property type="entry name" value="4DISULPHCORE"/>
</dbReference>
<dbReference type="SMART" id="SM00217">
    <property type="entry name" value="WAP"/>
    <property type="match status" value="3"/>
</dbReference>
<feature type="domain" description="WAP" evidence="2">
    <location>
        <begin position="310"/>
        <end position="360"/>
    </location>
</feature>
<feature type="compositionally biased region" description="Low complexity" evidence="1">
    <location>
        <begin position="189"/>
        <end position="198"/>
    </location>
</feature>
<dbReference type="AlphaFoldDB" id="A0A8B9VCZ3"/>
<dbReference type="PROSITE" id="PS51390">
    <property type="entry name" value="WAP"/>
    <property type="match status" value="2"/>
</dbReference>
<organism evidence="3 4">
    <name type="scientific">Anas zonorhyncha</name>
    <name type="common">Eastern spot-billed duck</name>
    <dbReference type="NCBI Taxonomy" id="75864"/>
    <lineage>
        <taxon>Eukaryota</taxon>
        <taxon>Metazoa</taxon>
        <taxon>Chordata</taxon>
        <taxon>Craniata</taxon>
        <taxon>Vertebrata</taxon>
        <taxon>Euteleostomi</taxon>
        <taxon>Archelosauria</taxon>
        <taxon>Archosauria</taxon>
        <taxon>Dinosauria</taxon>
        <taxon>Saurischia</taxon>
        <taxon>Theropoda</taxon>
        <taxon>Coelurosauria</taxon>
        <taxon>Aves</taxon>
        <taxon>Neognathae</taxon>
        <taxon>Galloanserae</taxon>
        <taxon>Anseriformes</taxon>
        <taxon>Anatidae</taxon>
        <taxon>Anatinae</taxon>
        <taxon>Anas</taxon>
    </lineage>
</organism>
<dbReference type="GO" id="GO:0019731">
    <property type="term" value="P:antibacterial humoral response"/>
    <property type="evidence" value="ECO:0007669"/>
    <property type="project" value="TreeGrafter"/>
</dbReference>
<feature type="domain" description="WAP" evidence="2">
    <location>
        <begin position="260"/>
        <end position="309"/>
    </location>
</feature>
<dbReference type="SUPFAM" id="SSF57256">
    <property type="entry name" value="Elafin-like"/>
    <property type="match status" value="3"/>
</dbReference>
<dbReference type="InterPro" id="IPR036645">
    <property type="entry name" value="Elafin-like_sf"/>
</dbReference>
<dbReference type="CDD" id="cd00199">
    <property type="entry name" value="WAP"/>
    <property type="match status" value="1"/>
</dbReference>
<feature type="region of interest" description="Disordered" evidence="1">
    <location>
        <begin position="237"/>
        <end position="257"/>
    </location>
</feature>
<feature type="compositionally biased region" description="Low complexity" evidence="1">
    <location>
        <begin position="93"/>
        <end position="127"/>
    </location>
</feature>
<sequence>MEGTQRPPRSRAGLRGLQPAGAAPTPPVLPQGSHRSRGRAPRTSGTASAWSPPCAPTTRCAPAGTSAAPMGAGCAAPLLQKTRVTSPPRRDPVVAASCTSSTTSPPGAAGRSPTAAAGATPTTSGRGQSATGHAWDTRNPNPGSARRGCRGCQGHARRSAEVTATAPAHRSAATAAVGSSACPQPRPGRPASARPAQGCSPATTAGSGASETPTAPARRSAACVAVTPCACTRPEVGAARHPAGPPSRPPGPPSRTAPCLAEKPGICPLTEVAPWTRAPCQASCAEDGQCPGDEKCCSSRRCGRVCLAPERDKPGQCPKVRPRQAPELCTEEDACGHDRDCPRQEKCCFDGCAMRCTRPAREHPGECPQAEPCGDPRRRHGSQCLDDSACRRDEKCCSSGCAWVCVAVAVPGESQDGAPGQCVQECDTDLQCPQGQRCTSTSCGRVCGDVPGDAA</sequence>
<feature type="compositionally biased region" description="Polar residues" evidence="1">
    <location>
        <begin position="200"/>
        <end position="213"/>
    </location>
</feature>
<dbReference type="Gene3D" id="4.10.75.10">
    <property type="entry name" value="Elafin-like"/>
    <property type="match status" value="3"/>
</dbReference>
<name>A0A8B9VCZ3_9AVES</name>
<dbReference type="GO" id="GO:0045087">
    <property type="term" value="P:innate immune response"/>
    <property type="evidence" value="ECO:0007669"/>
    <property type="project" value="TreeGrafter"/>
</dbReference>
<feature type="region of interest" description="Disordered" evidence="1">
    <location>
        <begin position="1"/>
        <end position="214"/>
    </location>
</feature>